<evidence type="ECO:0000259" key="1">
    <source>
        <dbReference type="Pfam" id="PF00561"/>
    </source>
</evidence>
<organism evidence="2">
    <name type="scientific">marine sediment metagenome</name>
    <dbReference type="NCBI Taxonomy" id="412755"/>
    <lineage>
        <taxon>unclassified sequences</taxon>
        <taxon>metagenomes</taxon>
        <taxon>ecological metagenomes</taxon>
    </lineage>
</organism>
<comment type="caution">
    <text evidence="2">The sequence shown here is derived from an EMBL/GenBank/DDBJ whole genome shotgun (WGS) entry which is preliminary data.</text>
</comment>
<dbReference type="AlphaFoldDB" id="X1FL80"/>
<proteinExistence type="predicted"/>
<protein>
    <recommendedName>
        <fullName evidence="1">AB hydrolase-1 domain-containing protein</fullName>
    </recommendedName>
</protein>
<dbReference type="Pfam" id="PF00561">
    <property type="entry name" value="Abhydrolase_1"/>
    <property type="match status" value="1"/>
</dbReference>
<dbReference type="EMBL" id="BART01039566">
    <property type="protein sequence ID" value="GAH21508.1"/>
    <property type="molecule type" value="Genomic_DNA"/>
</dbReference>
<dbReference type="PANTHER" id="PTHR43433">
    <property type="entry name" value="HYDROLASE, ALPHA/BETA FOLD FAMILY PROTEIN"/>
    <property type="match status" value="1"/>
</dbReference>
<name>X1FL80_9ZZZZ</name>
<evidence type="ECO:0000313" key="2">
    <source>
        <dbReference type="EMBL" id="GAH21508.1"/>
    </source>
</evidence>
<dbReference type="InterPro" id="IPR000073">
    <property type="entry name" value="AB_hydrolase_1"/>
</dbReference>
<feature type="non-terminal residue" evidence="2">
    <location>
        <position position="1"/>
    </location>
</feature>
<dbReference type="PRINTS" id="PR00111">
    <property type="entry name" value="ABHYDROLASE"/>
</dbReference>
<reference evidence="2" key="1">
    <citation type="journal article" date="2014" name="Front. Microbiol.">
        <title>High frequency of phylogenetically diverse reductive dehalogenase-homologous genes in deep subseafloor sedimentary metagenomes.</title>
        <authorList>
            <person name="Kawai M."/>
            <person name="Futagami T."/>
            <person name="Toyoda A."/>
            <person name="Takaki Y."/>
            <person name="Nishi S."/>
            <person name="Hori S."/>
            <person name="Arai W."/>
            <person name="Tsubouchi T."/>
            <person name="Morono Y."/>
            <person name="Uchiyama I."/>
            <person name="Ito T."/>
            <person name="Fujiyama A."/>
            <person name="Inagaki F."/>
            <person name="Takami H."/>
        </authorList>
    </citation>
    <scope>NUCLEOTIDE SEQUENCE</scope>
    <source>
        <strain evidence="2">Expedition CK06-06</strain>
    </source>
</reference>
<feature type="non-terminal residue" evidence="2">
    <location>
        <position position="117"/>
    </location>
</feature>
<dbReference type="Gene3D" id="3.40.50.1820">
    <property type="entry name" value="alpha/beta hydrolase"/>
    <property type="match status" value="1"/>
</dbReference>
<dbReference type="SUPFAM" id="SSF53474">
    <property type="entry name" value="alpha/beta-Hydrolases"/>
    <property type="match status" value="1"/>
</dbReference>
<accession>X1FL80</accession>
<feature type="domain" description="AB hydrolase-1" evidence="1">
    <location>
        <begin position="2"/>
        <end position="59"/>
    </location>
</feature>
<dbReference type="PANTHER" id="PTHR43433:SF5">
    <property type="entry name" value="AB HYDROLASE-1 DOMAIN-CONTAINING PROTEIN"/>
    <property type="match status" value="1"/>
</dbReference>
<sequence length="117" mass="13219">KALMDALGIDKAHIVGWSLGGMVAQEFAIHYPEMLMKLVLINTFSHWPGDDTAIEMYKQGKIDKLNAVKEDPIKAFYDSATPGFSRKFKKLLMENPKKKIHGLFSAENLIEKDKNNP</sequence>
<dbReference type="InterPro" id="IPR029058">
    <property type="entry name" value="AB_hydrolase_fold"/>
</dbReference>
<gene>
    <name evidence="2" type="ORF">S01H4_64957</name>
</gene>
<dbReference type="InterPro" id="IPR050471">
    <property type="entry name" value="AB_hydrolase"/>
</dbReference>